<evidence type="ECO:0000256" key="1">
    <source>
        <dbReference type="SAM" id="SignalP"/>
    </source>
</evidence>
<evidence type="ECO:0000259" key="2">
    <source>
        <dbReference type="Pfam" id="PF19572"/>
    </source>
</evidence>
<dbReference type="Proteomes" id="UP000216339">
    <property type="component" value="Unassembled WGS sequence"/>
</dbReference>
<dbReference type="SUPFAM" id="SSF56935">
    <property type="entry name" value="Porins"/>
    <property type="match status" value="1"/>
</dbReference>
<feature type="domain" description="Type IX secretion system protein PorV" evidence="2">
    <location>
        <begin position="28"/>
        <end position="168"/>
    </location>
</feature>
<dbReference type="EMBL" id="MQWD01000001">
    <property type="protein sequence ID" value="PAP76424.1"/>
    <property type="molecule type" value="Genomic_DNA"/>
</dbReference>
<organism evidence="3 4">
    <name type="scientific">Rubrivirga marina</name>
    <dbReference type="NCBI Taxonomy" id="1196024"/>
    <lineage>
        <taxon>Bacteria</taxon>
        <taxon>Pseudomonadati</taxon>
        <taxon>Rhodothermota</taxon>
        <taxon>Rhodothermia</taxon>
        <taxon>Rhodothermales</taxon>
        <taxon>Rubricoccaceae</taxon>
        <taxon>Rubrivirga</taxon>
    </lineage>
</organism>
<gene>
    <name evidence="3" type="ORF">BSZ37_08200</name>
</gene>
<dbReference type="Pfam" id="PF19572">
    <property type="entry name" value="PorV"/>
    <property type="match status" value="1"/>
</dbReference>
<dbReference type="InterPro" id="IPR045741">
    <property type="entry name" value="PorV"/>
</dbReference>
<proteinExistence type="predicted"/>
<evidence type="ECO:0000313" key="4">
    <source>
        <dbReference type="Proteomes" id="UP000216339"/>
    </source>
</evidence>
<name>A0A271J046_9BACT</name>
<dbReference type="NCBIfam" id="NF033709">
    <property type="entry name" value="PorV_fam"/>
    <property type="match status" value="1"/>
</dbReference>
<dbReference type="Gene3D" id="2.40.160.60">
    <property type="entry name" value="Outer membrane protein transport protein (OMPP1/FadL/TodX)"/>
    <property type="match status" value="1"/>
</dbReference>
<dbReference type="RefSeq" id="WP_095510082.1">
    <property type="nucleotide sequence ID" value="NZ_MQWD01000001.1"/>
</dbReference>
<feature type="signal peptide" evidence="1">
    <location>
        <begin position="1"/>
        <end position="28"/>
    </location>
</feature>
<dbReference type="AlphaFoldDB" id="A0A271J046"/>
<evidence type="ECO:0000313" key="3">
    <source>
        <dbReference type="EMBL" id="PAP76424.1"/>
    </source>
</evidence>
<sequence length="342" mass="36395">MTRTLTPPTWRFSLVLLAALAASVAASAQTKTGTTFGQFLLIEPSASVAAQGNVGATARTDALSTYYNPGALGFQTASNVGFSHSTWLADIDFNHAAVALKMGSASTLSLAVTSLASGDIEVRTPDQPLGTGELYSVQDLAIGLGYGRQFTDRFGAGVNVKYVRETIWRSSAQTIALDAGVIYELPFRATLGASITNFGVPASFDGTDLRIRFDQDPDTFGDNDNLPAALETEEFALPVFFRVGMSYPVQLGDSRLVLAADAYQPSDNSNSVSVGGEWSYADLVFARAGYQDLFLEDAEGGLRVGGGLKYRVSGFDFAFDYAWADHGSRLGATQRFTLGLGF</sequence>
<dbReference type="OrthoDB" id="9758448at2"/>
<accession>A0A271J046</accession>
<reference evidence="3 4" key="1">
    <citation type="submission" date="2016-11" db="EMBL/GenBank/DDBJ databases">
        <title>Study of marine rhodopsin-containing bacteria.</title>
        <authorList>
            <person name="Yoshizawa S."/>
            <person name="Kumagai Y."/>
            <person name="Kogure K."/>
        </authorList>
    </citation>
    <scope>NUCLEOTIDE SEQUENCE [LARGE SCALE GENOMIC DNA]</scope>
    <source>
        <strain evidence="3 4">SAORIC-28</strain>
    </source>
</reference>
<feature type="chain" id="PRO_5013397852" description="Type IX secretion system protein PorV domain-containing protein" evidence="1">
    <location>
        <begin position="29"/>
        <end position="342"/>
    </location>
</feature>
<keyword evidence="4" id="KW-1185">Reference proteome</keyword>
<keyword evidence="1" id="KW-0732">Signal</keyword>
<comment type="caution">
    <text evidence="3">The sequence shown here is derived from an EMBL/GenBank/DDBJ whole genome shotgun (WGS) entry which is preliminary data.</text>
</comment>
<protein>
    <recommendedName>
        <fullName evidence="2">Type IX secretion system protein PorV domain-containing protein</fullName>
    </recommendedName>
</protein>